<dbReference type="EMBL" id="CP066786">
    <property type="protein sequence ID" value="QQM32300.1"/>
    <property type="molecule type" value="Genomic_DNA"/>
</dbReference>
<dbReference type="Pfam" id="PF02219">
    <property type="entry name" value="MTHFR"/>
    <property type="match status" value="1"/>
</dbReference>
<dbReference type="GO" id="GO:0035999">
    <property type="term" value="P:tetrahydrofolate interconversion"/>
    <property type="evidence" value="ECO:0007669"/>
    <property type="project" value="UniProtKB-UniPathway"/>
</dbReference>
<dbReference type="NCBIfam" id="TIGR00676">
    <property type="entry name" value="fadh2"/>
    <property type="match status" value="1"/>
</dbReference>
<dbReference type="InterPro" id="IPR029041">
    <property type="entry name" value="FAD-linked_oxidoreductase-like"/>
</dbReference>
<keyword evidence="7 12" id="KW-0560">Oxidoreductase</keyword>
<dbReference type="PANTHER" id="PTHR45754:SF3">
    <property type="entry name" value="METHYLENETETRAHYDROFOLATE REDUCTASE (NADPH)"/>
    <property type="match status" value="1"/>
</dbReference>
<dbReference type="UniPathway" id="UPA00193"/>
<dbReference type="Gene3D" id="3.20.20.220">
    <property type="match status" value="1"/>
</dbReference>
<evidence type="ECO:0000256" key="12">
    <source>
        <dbReference type="RuleBase" id="RU003862"/>
    </source>
</evidence>
<accession>A0A7T7KMZ2</accession>
<dbReference type="RefSeq" id="WP_200337759.1">
    <property type="nucleotide sequence ID" value="NZ_CP066786.1"/>
</dbReference>
<evidence type="ECO:0000256" key="1">
    <source>
        <dbReference type="ARBA" id="ARBA00001974"/>
    </source>
</evidence>
<dbReference type="InterPro" id="IPR003171">
    <property type="entry name" value="Mehydrof_redctse-like"/>
</dbReference>
<evidence type="ECO:0000256" key="7">
    <source>
        <dbReference type="ARBA" id="ARBA00023002"/>
    </source>
</evidence>
<sequence length="306" mass="33311">MSESTEPLGRKREIDFSFEFFPPKTAEAEAGWWRSVEELAAYEPGFVSVTYGAGATSQAPTYAAVKRLVDETRLQTASHLTVVKAGKEEVDDVIRRFRDAGIRRFVALRGDPPGGIGTAYSPHPGGYANAAALVSALKAIDDFDISVSAYPEKHPESADRAADVAMLKAKAENGADRALTQFFFDNDVFEDYLNDVRRAGIAIPVVPGIMPIQNLAQLKRFAAMCGASVPAFVERRFEGLDDDPDGRFEAAADLAAEQVQDLVARGVADFHFYTMNKSKLMTAVLDRLGIKPGDTLSDAVPERMRA</sequence>
<keyword evidence="5 12" id="KW-0285">Flavoprotein</keyword>
<keyword evidence="4" id="KW-0028">Amino-acid biosynthesis</keyword>
<dbReference type="GO" id="GO:0005829">
    <property type="term" value="C:cytosol"/>
    <property type="evidence" value="ECO:0007669"/>
    <property type="project" value="InterPro"/>
</dbReference>
<evidence type="ECO:0000256" key="11">
    <source>
        <dbReference type="ARBA" id="ARBA00048628"/>
    </source>
</evidence>
<dbReference type="SUPFAM" id="SSF51730">
    <property type="entry name" value="FAD-linked oxidoreductase"/>
    <property type="match status" value="1"/>
</dbReference>
<dbReference type="GO" id="GO:0071949">
    <property type="term" value="F:FAD binding"/>
    <property type="evidence" value="ECO:0007669"/>
    <property type="project" value="TreeGrafter"/>
</dbReference>
<dbReference type="GO" id="GO:0106312">
    <property type="term" value="F:methylenetetrahydrofolate reductase (NADH) activity"/>
    <property type="evidence" value="ECO:0007669"/>
    <property type="project" value="UniProtKB-EC"/>
</dbReference>
<dbReference type="InterPro" id="IPR004620">
    <property type="entry name" value="MTHF_reductase_bac"/>
</dbReference>
<dbReference type="KEGG" id="mlut:JET14_09285"/>
<evidence type="ECO:0000256" key="8">
    <source>
        <dbReference type="ARBA" id="ARBA00023027"/>
    </source>
</evidence>
<evidence type="ECO:0000256" key="3">
    <source>
        <dbReference type="ARBA" id="ARBA00006743"/>
    </source>
</evidence>
<comment type="pathway">
    <text evidence="2 12">One-carbon metabolism; tetrahydrofolate interconversion.</text>
</comment>
<keyword evidence="6 12" id="KW-0274">FAD</keyword>
<dbReference type="AlphaFoldDB" id="A0A7T7KMZ2"/>
<dbReference type="GO" id="GO:0009086">
    <property type="term" value="P:methionine biosynthetic process"/>
    <property type="evidence" value="ECO:0007669"/>
    <property type="project" value="UniProtKB-KW"/>
</dbReference>
<comment type="similarity">
    <text evidence="3 12">Belongs to the methylenetetrahydrofolate reductase family.</text>
</comment>
<evidence type="ECO:0000256" key="10">
    <source>
        <dbReference type="ARBA" id="ARBA00034478"/>
    </source>
</evidence>
<evidence type="ECO:0000256" key="6">
    <source>
        <dbReference type="ARBA" id="ARBA00022827"/>
    </source>
</evidence>
<dbReference type="EC" id="1.5.1.54" evidence="12"/>
<evidence type="ECO:0000256" key="5">
    <source>
        <dbReference type="ARBA" id="ARBA00022630"/>
    </source>
</evidence>
<dbReference type="Proteomes" id="UP000596083">
    <property type="component" value="Chromosome"/>
</dbReference>
<keyword evidence="9" id="KW-0486">Methionine biosynthesis</keyword>
<dbReference type="CDD" id="cd00537">
    <property type="entry name" value="MTHFR"/>
    <property type="match status" value="1"/>
</dbReference>
<evidence type="ECO:0000313" key="13">
    <source>
        <dbReference type="EMBL" id="QQM32300.1"/>
    </source>
</evidence>
<dbReference type="PANTHER" id="PTHR45754">
    <property type="entry name" value="METHYLENETETRAHYDROFOLATE REDUCTASE"/>
    <property type="match status" value="1"/>
</dbReference>
<evidence type="ECO:0000256" key="9">
    <source>
        <dbReference type="ARBA" id="ARBA00023167"/>
    </source>
</evidence>
<proteinExistence type="inferred from homology"/>
<protein>
    <recommendedName>
        <fullName evidence="12">Methylenetetrahydrofolate reductase</fullName>
        <ecNumber evidence="12">1.5.1.54</ecNumber>
    </recommendedName>
</protein>
<evidence type="ECO:0000313" key="14">
    <source>
        <dbReference type="Proteomes" id="UP000596083"/>
    </source>
</evidence>
<comment type="pathway">
    <text evidence="10">Amino-acid biosynthesis; L-methionine biosynthesis via de novo pathway.</text>
</comment>
<evidence type="ECO:0000256" key="2">
    <source>
        <dbReference type="ARBA" id="ARBA00004777"/>
    </source>
</evidence>
<comment type="cofactor">
    <cofactor evidence="1 12">
        <name>FAD</name>
        <dbReference type="ChEBI" id="CHEBI:57692"/>
    </cofactor>
</comment>
<keyword evidence="8" id="KW-0520">NAD</keyword>
<organism evidence="13 14">
    <name type="scientific">Martelella lutilitoris</name>
    <dbReference type="NCBI Taxonomy" id="2583532"/>
    <lineage>
        <taxon>Bacteria</taxon>
        <taxon>Pseudomonadati</taxon>
        <taxon>Pseudomonadota</taxon>
        <taxon>Alphaproteobacteria</taxon>
        <taxon>Hyphomicrobiales</taxon>
        <taxon>Aurantimonadaceae</taxon>
        <taxon>Martelella</taxon>
    </lineage>
</organism>
<gene>
    <name evidence="13" type="primary">metF</name>
    <name evidence="13" type="ORF">JET14_09285</name>
</gene>
<reference evidence="13 14" key="1">
    <citation type="submission" date="2020-12" db="EMBL/GenBank/DDBJ databases">
        <authorList>
            <person name="Zheng R.K."/>
            <person name="Sun C.M."/>
        </authorList>
    </citation>
    <scope>NUCLEOTIDE SEQUENCE [LARGE SCALE GENOMIC DNA]</scope>
    <source>
        <strain evidence="13 14">ZRK001</strain>
    </source>
</reference>
<comment type="catalytic activity">
    <reaction evidence="11">
        <text>(6S)-5-methyl-5,6,7,8-tetrahydrofolate + NAD(+) = (6R)-5,10-methylene-5,6,7,8-tetrahydrofolate + NADH + H(+)</text>
        <dbReference type="Rhea" id="RHEA:19821"/>
        <dbReference type="ChEBI" id="CHEBI:15378"/>
        <dbReference type="ChEBI" id="CHEBI:15636"/>
        <dbReference type="ChEBI" id="CHEBI:18608"/>
        <dbReference type="ChEBI" id="CHEBI:57540"/>
        <dbReference type="ChEBI" id="CHEBI:57945"/>
        <dbReference type="EC" id="1.5.1.54"/>
    </reaction>
    <physiologicalReaction direction="right-to-left" evidence="11">
        <dbReference type="Rhea" id="RHEA:19823"/>
    </physiologicalReaction>
</comment>
<evidence type="ECO:0000256" key="4">
    <source>
        <dbReference type="ARBA" id="ARBA00022605"/>
    </source>
</evidence>
<name>A0A7T7KMZ2_9HYPH</name>